<dbReference type="Pfam" id="PF00196">
    <property type="entry name" value="GerE"/>
    <property type="match status" value="1"/>
</dbReference>
<dbReference type="PRINTS" id="PR00364">
    <property type="entry name" value="DISEASERSIST"/>
</dbReference>
<evidence type="ECO:0000313" key="3">
    <source>
        <dbReference type="EMBL" id="QFZ20375.1"/>
    </source>
</evidence>
<dbReference type="InterPro" id="IPR000792">
    <property type="entry name" value="Tscrpt_reg_LuxR_C"/>
</dbReference>
<name>A0A5Q0H383_SACSY</name>
<dbReference type="InterPro" id="IPR016032">
    <property type="entry name" value="Sig_transdc_resp-reg_C-effctor"/>
</dbReference>
<dbReference type="SUPFAM" id="SSF46894">
    <property type="entry name" value="C-terminal effector domain of the bipartite response regulators"/>
    <property type="match status" value="1"/>
</dbReference>
<dbReference type="PANTHER" id="PTHR47691:SF3">
    <property type="entry name" value="HTH-TYPE TRANSCRIPTIONAL REGULATOR RV0890C-RELATED"/>
    <property type="match status" value="1"/>
</dbReference>
<keyword evidence="4" id="KW-1185">Reference proteome</keyword>
<proteinExistence type="predicted"/>
<dbReference type="EMBL" id="CP034550">
    <property type="protein sequence ID" value="QFZ20375.1"/>
    <property type="molecule type" value="Genomic_DNA"/>
</dbReference>
<dbReference type="KEGG" id="ssyi:EKG83_25780"/>
<dbReference type="Gene3D" id="1.10.10.10">
    <property type="entry name" value="Winged helix-like DNA-binding domain superfamily/Winged helix DNA-binding domain"/>
    <property type="match status" value="1"/>
</dbReference>
<reference evidence="4" key="1">
    <citation type="journal article" date="2021" name="Curr. Microbiol.">
        <title>Complete genome of nocamycin-producing strain Saccharothrix syringae NRRL B-16468 reveals the biosynthetic potential for secondary metabolites.</title>
        <authorList>
            <person name="Mo X."/>
            <person name="Yang S."/>
        </authorList>
    </citation>
    <scope>NUCLEOTIDE SEQUENCE [LARGE SCALE GENOMIC DNA]</scope>
    <source>
        <strain evidence="4">ATCC 51364 / DSM 43886 / JCM 6844 / KCTC 9398 / NBRC 14523 / NRRL B-16468 / INA 2240</strain>
    </source>
</reference>
<evidence type="ECO:0000259" key="2">
    <source>
        <dbReference type="PROSITE" id="PS50043"/>
    </source>
</evidence>
<dbReference type="GO" id="GO:0003677">
    <property type="term" value="F:DNA binding"/>
    <property type="evidence" value="ECO:0007669"/>
    <property type="project" value="InterPro"/>
</dbReference>
<feature type="region of interest" description="Disordered" evidence="1">
    <location>
        <begin position="712"/>
        <end position="748"/>
    </location>
</feature>
<organism evidence="3 4">
    <name type="scientific">Saccharothrix syringae</name>
    <name type="common">Nocardiopsis syringae</name>
    <dbReference type="NCBI Taxonomy" id="103733"/>
    <lineage>
        <taxon>Bacteria</taxon>
        <taxon>Bacillati</taxon>
        <taxon>Actinomycetota</taxon>
        <taxon>Actinomycetes</taxon>
        <taxon>Pseudonocardiales</taxon>
        <taxon>Pseudonocardiaceae</taxon>
        <taxon>Saccharothrix</taxon>
    </lineage>
</organism>
<sequence length="809" mass="87895">MGTSMVPGDTGQSGLPLTLSAFVGRRALLKDLRQSLAATRLVTLTGGPGAGKTRLALEHAQAVRSVYEHGVCVVELAKVPEGDQALLEQAVLWAVQVPSQAADDPLRTLVAYLRDRSMLLIMDNCEHLVDQVGDLVAALLRACPNLRVLATSRTLLALDGEALVVVPPLAIPDEDGPLDVEVESVQLLVQRAAAGAPGWRLDERNWPAVRKIVRSTGGLPLGIELLVGQFRSLSAEVIAERLDSAPHQRKMAGLIRTSYQLCTPSAQHLLTAASVFTGSFDLTAAERVCADERLPAVEVADALIELVDKSLVVPSADRRRYELLVPIRQFAATLLMQSPNRGVAVRARHRDHYRNLATGYATGFRGDNEVSLLRAVGLDMPDLRAALGSLLRDSESVGVEPAVQALQMSVDLSRSRWWTYSGKLPEQSLWLQRALKAAPVSRSVLRASAIALDAWMKLCLGEGREAVLARIADAEQAAPPDEPVAALLFIRGAHQVLIDADRRGVEVLRESHRLWRSYGPGALVDAHLTEILLTMGSVLLGDADEGRAAAVAFVEECERLQAAWGMAWARWCLAVSLIRFDDNPLAAVDVLIESVRGQREIDDRWTPLFTLPVLAWALALAGKQYADDAARLLGAADGLHRSTGIQLSRKLEVFAVLREHAENAVARHLTPDEYDAAYAVQVSTVEEAIALVLDRRYGLRTGVNLRVPAADNALPTTTAGSGPPAGGDNVRKGDDGGSVPKADPPKPFTVDEWELARLVRDGLQNKQIAARLFKSHRTVEYQLSTMYRKLGVGNRFGLIAYLNEHHRDR</sequence>
<dbReference type="OrthoDB" id="9812579at2"/>
<dbReference type="Proteomes" id="UP000325787">
    <property type="component" value="Chromosome"/>
</dbReference>
<dbReference type="InterPro" id="IPR036388">
    <property type="entry name" value="WH-like_DNA-bd_sf"/>
</dbReference>
<feature type="compositionally biased region" description="Low complexity" evidence="1">
    <location>
        <begin position="713"/>
        <end position="722"/>
    </location>
</feature>
<dbReference type="InterPro" id="IPR027417">
    <property type="entry name" value="P-loop_NTPase"/>
</dbReference>
<dbReference type="AlphaFoldDB" id="A0A5Q0H383"/>
<evidence type="ECO:0000256" key="1">
    <source>
        <dbReference type="SAM" id="MobiDB-lite"/>
    </source>
</evidence>
<accession>A0A5Q0H383</accession>
<dbReference type="PROSITE" id="PS50043">
    <property type="entry name" value="HTH_LUXR_2"/>
    <property type="match status" value="1"/>
</dbReference>
<gene>
    <name evidence="3" type="ORF">EKG83_25780</name>
</gene>
<dbReference type="GO" id="GO:0006355">
    <property type="term" value="P:regulation of DNA-templated transcription"/>
    <property type="evidence" value="ECO:0007669"/>
    <property type="project" value="InterPro"/>
</dbReference>
<dbReference type="SMART" id="SM00421">
    <property type="entry name" value="HTH_LUXR"/>
    <property type="match status" value="1"/>
</dbReference>
<dbReference type="RefSeq" id="WP_153278394.1">
    <property type="nucleotide sequence ID" value="NZ_CP034550.1"/>
</dbReference>
<dbReference type="SUPFAM" id="SSF52540">
    <property type="entry name" value="P-loop containing nucleoside triphosphate hydrolases"/>
    <property type="match status" value="1"/>
</dbReference>
<protein>
    <recommendedName>
        <fullName evidence="2">HTH luxR-type domain-containing protein</fullName>
    </recommendedName>
</protein>
<dbReference type="CDD" id="cd06170">
    <property type="entry name" value="LuxR_C_like"/>
    <property type="match status" value="1"/>
</dbReference>
<dbReference type="PANTHER" id="PTHR47691">
    <property type="entry name" value="REGULATOR-RELATED"/>
    <property type="match status" value="1"/>
</dbReference>
<feature type="domain" description="HTH luxR-type" evidence="2">
    <location>
        <begin position="741"/>
        <end position="806"/>
    </location>
</feature>
<dbReference type="Gene3D" id="3.40.50.300">
    <property type="entry name" value="P-loop containing nucleotide triphosphate hydrolases"/>
    <property type="match status" value="1"/>
</dbReference>
<evidence type="ECO:0000313" key="4">
    <source>
        <dbReference type="Proteomes" id="UP000325787"/>
    </source>
</evidence>